<proteinExistence type="predicted"/>
<gene>
    <name evidence="3" type="ORF">BJP41_09495</name>
    <name evidence="2" type="ORF">CJJ18_08585</name>
</gene>
<reference evidence="3" key="4">
    <citation type="journal article" date="2018" name="Genome Biol. Evol.">
        <title>Culture-Facilitated Comparative Genomics of the Facultative Symbiont Hamiltonella defensa.</title>
        <authorList>
            <person name="Chevignon G."/>
            <person name="Boyd B.M."/>
            <person name="Brandt J.W."/>
            <person name="Oliver K.M."/>
            <person name="Strand M.R."/>
        </authorList>
    </citation>
    <scope>NUCLEOTIDE SEQUENCE</scope>
    <source>
        <strain evidence="3">A2C</strain>
    </source>
</reference>
<dbReference type="EMBL" id="CP017606">
    <property type="protein sequence ID" value="ATW30518.1"/>
    <property type="molecule type" value="Genomic_DNA"/>
</dbReference>
<organism evidence="3 4">
    <name type="scientific">Candidatus Williamhamiltonella defendens</name>
    <dbReference type="NCBI Taxonomy" id="138072"/>
    <lineage>
        <taxon>Bacteria</taxon>
        <taxon>Pseudomonadati</taxon>
        <taxon>Pseudomonadota</taxon>
        <taxon>Gammaproteobacteria</taxon>
        <taxon>Enterobacterales</taxon>
        <taxon>Enterobacteriaceae</taxon>
        <taxon>aphid secondary symbionts</taxon>
        <taxon>Candidatus Williamhamiltonella</taxon>
    </lineage>
</organism>
<keyword evidence="1" id="KW-1133">Transmembrane helix</keyword>
<feature type="transmembrane region" description="Helical" evidence="1">
    <location>
        <begin position="20"/>
        <end position="43"/>
    </location>
</feature>
<dbReference type="Proteomes" id="UP000792865">
    <property type="component" value="Chromosome"/>
</dbReference>
<keyword evidence="1" id="KW-0472">Membrane</keyword>
<accession>A0A2D3T3Y8</accession>
<dbReference type="RefSeq" id="WP_095034595.1">
    <property type="nucleotide sequence ID" value="NZ_CADIJJ010000018.1"/>
</dbReference>
<sequence length="200" mass="24486">MNKKFQNYFNRPIWQIFLYQWFFLGILIYVLYIFDLHLIFNLLKLKKDEILNQKKTIEKIENKLSLLPELFYLEKEIQMLKLENIFSLKMEHQKNILKNNFYQKFNHLNIQLINWEKQKTEIKENLIHKNWIAYINTDYYGIINFLVELLKTNPPILIKKIDIFNKSKNFHDLIHEKENLEMTIQITEILPIKAIIKNAQ</sequence>
<evidence type="ECO:0000313" key="4">
    <source>
        <dbReference type="Proteomes" id="UP000230008"/>
    </source>
</evidence>
<dbReference type="Proteomes" id="UP000230008">
    <property type="component" value="Chromosome"/>
</dbReference>
<dbReference type="EMBL" id="CP022932">
    <property type="protein sequence ID" value="ASV34022.1"/>
    <property type="molecule type" value="Genomic_DNA"/>
</dbReference>
<keyword evidence="1" id="KW-0812">Transmembrane</keyword>
<reference evidence="4" key="3">
    <citation type="submission" date="2017-11" db="EMBL/GenBank/DDBJ databases">
        <title>PacBio sequencing of new strain of the secondary endosymbiont Candidatus Hamiltonella defensa.</title>
        <authorList>
            <person name="Strand M.R."/>
            <person name="Oliver K."/>
        </authorList>
    </citation>
    <scope>NUCLEOTIDE SEQUENCE [LARGE SCALE GENOMIC DNA]</scope>
    <source>
        <strain evidence="4">A2C</strain>
    </source>
</reference>
<protein>
    <submittedName>
        <fullName evidence="3">Uncharacterized protein</fullName>
    </submittedName>
</protein>
<evidence type="ECO:0000313" key="2">
    <source>
        <dbReference type="EMBL" id="ASV34022.1"/>
    </source>
</evidence>
<evidence type="ECO:0000256" key="1">
    <source>
        <dbReference type="SAM" id="Phobius"/>
    </source>
</evidence>
<evidence type="ECO:0000313" key="3">
    <source>
        <dbReference type="EMBL" id="ATW30518.1"/>
    </source>
</evidence>
<name>A0A2D3T3Y8_9ENTR</name>
<dbReference type="AlphaFoldDB" id="A0A2D3T3Y8"/>
<reference evidence="4" key="1">
    <citation type="submission" date="2016-10" db="EMBL/GenBank/DDBJ databases">
        <authorList>
            <person name="Chevignon G."/>
        </authorList>
    </citation>
    <scope>NUCLEOTIDE SEQUENCE [LARGE SCALE GENOMIC DNA]</scope>
    <source>
        <strain evidence="4">A2C</strain>
    </source>
</reference>
<reference evidence="2" key="2">
    <citation type="submission" date="2017-08" db="EMBL/GenBank/DDBJ databases">
        <title>Genome sequence of Candidatus Hamiltonella defensa from Acyrthosiphon pisum strain MI47.</title>
        <authorList>
            <person name="Patel V.A."/>
            <person name="Chevignon G."/>
            <person name="Russell J.A."/>
            <person name="Oliver K.M."/>
        </authorList>
    </citation>
    <scope>NUCLEOTIDE SEQUENCE</scope>
    <source>
        <strain evidence="2">MI47</strain>
    </source>
</reference>